<comment type="caution">
    <text evidence="2">The sequence shown here is derived from an EMBL/GenBank/DDBJ whole genome shotgun (WGS) entry which is preliminary data.</text>
</comment>
<organism evidence="2 3">
    <name type="scientific">Candidatus Daviesbacteria bacterium GW2011_GWB1_36_5</name>
    <dbReference type="NCBI Taxonomy" id="1618426"/>
    <lineage>
        <taxon>Bacteria</taxon>
        <taxon>Candidatus Daviesiibacteriota</taxon>
    </lineage>
</organism>
<reference evidence="2 3" key="1">
    <citation type="journal article" date="2015" name="Nature">
        <title>rRNA introns, odd ribosomes, and small enigmatic genomes across a large radiation of phyla.</title>
        <authorList>
            <person name="Brown C.T."/>
            <person name="Hug L.A."/>
            <person name="Thomas B.C."/>
            <person name="Sharon I."/>
            <person name="Castelle C.J."/>
            <person name="Singh A."/>
            <person name="Wilkins M.J."/>
            <person name="Williams K.H."/>
            <person name="Banfield J.F."/>
        </authorList>
    </citation>
    <scope>NUCLEOTIDE SEQUENCE [LARGE SCALE GENOMIC DNA]</scope>
</reference>
<name>A0A0G0ER65_9BACT</name>
<evidence type="ECO:0000256" key="1">
    <source>
        <dbReference type="SAM" id="MobiDB-lite"/>
    </source>
</evidence>
<gene>
    <name evidence="2" type="ORF">US19_C0014G0010</name>
</gene>
<dbReference type="Proteomes" id="UP000034492">
    <property type="component" value="Unassembled WGS sequence"/>
</dbReference>
<feature type="region of interest" description="Disordered" evidence="1">
    <location>
        <begin position="1"/>
        <end position="26"/>
    </location>
</feature>
<evidence type="ECO:0000313" key="3">
    <source>
        <dbReference type="Proteomes" id="UP000034492"/>
    </source>
</evidence>
<accession>A0A0G0ER65</accession>
<dbReference type="AlphaFoldDB" id="A0A0G0ER65"/>
<feature type="compositionally biased region" description="Basic and acidic residues" evidence="1">
    <location>
        <begin position="1"/>
        <end position="15"/>
    </location>
</feature>
<sequence>MSPERKVSRKREVIKTPETGPQPAPKIRRIHDDVLDILKGKSPEAAYDHLVAEVITKRSLHDYRNYAPVRIATYWLQARLGRRTEKEAMNKTLQYLDRLEHKDREIFEAITAKDLRTTATPITEIRHAILPYDPSKRR</sequence>
<proteinExistence type="predicted"/>
<evidence type="ECO:0000313" key="2">
    <source>
        <dbReference type="EMBL" id="KKQ09438.1"/>
    </source>
</evidence>
<dbReference type="EMBL" id="LBSA01000014">
    <property type="protein sequence ID" value="KKQ09438.1"/>
    <property type="molecule type" value="Genomic_DNA"/>
</dbReference>
<protein>
    <submittedName>
        <fullName evidence="2">Uncharacterized protein</fullName>
    </submittedName>
</protein>